<dbReference type="PANTHER" id="PTHR45708:SF49">
    <property type="entry name" value="ENDOCHITINASE"/>
    <property type="match status" value="1"/>
</dbReference>
<accession>A0A086SZR3</accession>
<organism evidence="5 6">
    <name type="scientific">Hapsidospora chrysogenum (strain ATCC 11550 / CBS 779.69 / DSM 880 / IAM 14645 / JCM 23072 / IMI 49137)</name>
    <name type="common">Acremonium chrysogenum</name>
    <dbReference type="NCBI Taxonomy" id="857340"/>
    <lineage>
        <taxon>Eukaryota</taxon>
        <taxon>Fungi</taxon>
        <taxon>Dikarya</taxon>
        <taxon>Ascomycota</taxon>
        <taxon>Pezizomycotina</taxon>
        <taxon>Sordariomycetes</taxon>
        <taxon>Hypocreomycetidae</taxon>
        <taxon>Hypocreales</taxon>
        <taxon>Bionectriaceae</taxon>
        <taxon>Hapsidospora</taxon>
    </lineage>
</organism>
<dbReference type="Gene3D" id="3.20.20.80">
    <property type="entry name" value="Glycosidases"/>
    <property type="match status" value="1"/>
</dbReference>
<dbReference type="GO" id="GO:0005576">
    <property type="term" value="C:extracellular region"/>
    <property type="evidence" value="ECO:0007669"/>
    <property type="project" value="TreeGrafter"/>
</dbReference>
<sequence length="81" mass="9201">MDPENNESHDATGVSPWLTPRINFESGPSKTYYLTAAPQCPFPDESPSQDVCEKMDYVWVEFYNNGNCNIVQSGFEESMRT</sequence>
<keyword evidence="6" id="KW-1185">Reference proteome</keyword>
<dbReference type="InterPro" id="IPR017853">
    <property type="entry name" value="GH"/>
</dbReference>
<evidence type="ECO:0000256" key="4">
    <source>
        <dbReference type="SAM" id="MobiDB-lite"/>
    </source>
</evidence>
<dbReference type="InterPro" id="IPR050542">
    <property type="entry name" value="Glycosyl_Hydrlase18_Chitinase"/>
</dbReference>
<dbReference type="PANTHER" id="PTHR45708">
    <property type="entry name" value="ENDOCHITINASE"/>
    <property type="match status" value="1"/>
</dbReference>
<evidence type="ECO:0000256" key="1">
    <source>
        <dbReference type="ARBA" id="ARBA00022669"/>
    </source>
</evidence>
<reference evidence="6" key="1">
    <citation type="journal article" date="2014" name="Genome Announc.">
        <title>Genome sequence and annotation of Acremonium chrysogenum, producer of the beta-lactam antibiotic cephalosporin C.</title>
        <authorList>
            <person name="Terfehr D."/>
            <person name="Dahlmann T.A."/>
            <person name="Specht T."/>
            <person name="Zadra I."/>
            <person name="Kuernsteiner H."/>
            <person name="Kueck U."/>
        </authorList>
    </citation>
    <scope>NUCLEOTIDE SEQUENCE [LARGE SCALE GENOMIC DNA]</scope>
    <source>
        <strain evidence="6">ATCC 11550 / CBS 779.69 / DSM 880 / IAM 14645 / JCM 23072 / IMI 49137</strain>
    </source>
</reference>
<dbReference type="GO" id="GO:0004568">
    <property type="term" value="F:chitinase activity"/>
    <property type="evidence" value="ECO:0007669"/>
    <property type="project" value="TreeGrafter"/>
</dbReference>
<gene>
    <name evidence="5" type="ORF">ACRE_066530</name>
</gene>
<dbReference type="GO" id="GO:0008061">
    <property type="term" value="F:chitin binding"/>
    <property type="evidence" value="ECO:0007669"/>
    <property type="project" value="UniProtKB-KW"/>
</dbReference>
<dbReference type="SUPFAM" id="SSF51445">
    <property type="entry name" value="(Trans)glycosidases"/>
    <property type="match status" value="1"/>
</dbReference>
<evidence type="ECO:0000313" key="5">
    <source>
        <dbReference type="EMBL" id="KFH42595.1"/>
    </source>
</evidence>
<dbReference type="AlphaFoldDB" id="A0A086SZR3"/>
<evidence type="ECO:0000313" key="6">
    <source>
        <dbReference type="Proteomes" id="UP000029964"/>
    </source>
</evidence>
<name>A0A086SZR3_HAPC1</name>
<keyword evidence="1" id="KW-0147">Chitin-binding</keyword>
<dbReference type="EMBL" id="JPKY01000090">
    <property type="protein sequence ID" value="KFH42595.1"/>
    <property type="molecule type" value="Genomic_DNA"/>
</dbReference>
<keyword evidence="2" id="KW-0378">Hydrolase</keyword>
<dbReference type="Proteomes" id="UP000029964">
    <property type="component" value="Unassembled WGS sequence"/>
</dbReference>
<dbReference type="OrthoDB" id="2425929at2759"/>
<comment type="caution">
    <text evidence="5">The sequence shown here is derived from an EMBL/GenBank/DDBJ whole genome shotgun (WGS) entry which is preliminary data.</text>
</comment>
<dbReference type="STRING" id="857340.A0A086SZR3"/>
<protein>
    <submittedName>
        <fullName evidence="5">Endochitinase-like protein</fullName>
    </submittedName>
</protein>
<proteinExistence type="predicted"/>
<feature type="region of interest" description="Disordered" evidence="4">
    <location>
        <begin position="1"/>
        <end position="20"/>
    </location>
</feature>
<dbReference type="HOGENOM" id="CLU_2573330_0_0_1"/>
<evidence type="ECO:0000256" key="2">
    <source>
        <dbReference type="ARBA" id="ARBA00022801"/>
    </source>
</evidence>
<keyword evidence="3" id="KW-0326">Glycosidase</keyword>
<evidence type="ECO:0000256" key="3">
    <source>
        <dbReference type="ARBA" id="ARBA00023295"/>
    </source>
</evidence>
<feature type="compositionally biased region" description="Basic and acidic residues" evidence="4">
    <location>
        <begin position="1"/>
        <end position="10"/>
    </location>
</feature>